<evidence type="ECO:0000256" key="15">
    <source>
        <dbReference type="PIRSR" id="PIRSR611782-2"/>
    </source>
</evidence>
<dbReference type="InterPro" id="IPR009003">
    <property type="entry name" value="Peptidase_S1_PA"/>
</dbReference>
<dbReference type="EMBL" id="PIUM01000001">
    <property type="protein sequence ID" value="PKU26580.1"/>
    <property type="molecule type" value="Genomic_DNA"/>
</dbReference>
<evidence type="ECO:0000256" key="9">
    <source>
        <dbReference type="ARBA" id="ARBA00022764"/>
    </source>
</evidence>
<dbReference type="PANTHER" id="PTHR22939">
    <property type="entry name" value="SERINE PROTEASE FAMILY S1C HTRA-RELATED"/>
    <property type="match status" value="1"/>
</dbReference>
<evidence type="ECO:0000256" key="10">
    <source>
        <dbReference type="ARBA" id="ARBA00022801"/>
    </source>
</evidence>
<dbReference type="InterPro" id="IPR041489">
    <property type="entry name" value="PDZ_6"/>
</dbReference>
<dbReference type="SUPFAM" id="SSF50156">
    <property type="entry name" value="PDZ domain-like"/>
    <property type="match status" value="2"/>
</dbReference>
<feature type="domain" description="PDZ" evidence="18">
    <location>
        <begin position="267"/>
        <end position="336"/>
    </location>
</feature>
<dbReference type="SMART" id="SM00228">
    <property type="entry name" value="PDZ"/>
    <property type="match status" value="2"/>
</dbReference>
<keyword evidence="9" id="KW-0574">Periplasm</keyword>
<evidence type="ECO:0000256" key="4">
    <source>
        <dbReference type="ARBA" id="ARBA00013035"/>
    </source>
</evidence>
<feature type="region of interest" description="Disordered" evidence="16">
    <location>
        <begin position="372"/>
        <end position="394"/>
    </location>
</feature>
<evidence type="ECO:0000256" key="6">
    <source>
        <dbReference type="ARBA" id="ARBA00022670"/>
    </source>
</evidence>
<dbReference type="PRINTS" id="PR00834">
    <property type="entry name" value="PROTEASES2C"/>
</dbReference>
<dbReference type="FunFam" id="2.40.10.120:FF:000007">
    <property type="entry name" value="Periplasmic serine endoprotease DegP-like"/>
    <property type="match status" value="1"/>
</dbReference>
<dbReference type="Pfam" id="PF13365">
    <property type="entry name" value="Trypsin_2"/>
    <property type="match status" value="1"/>
</dbReference>
<dbReference type="GO" id="GO:0006508">
    <property type="term" value="P:proteolysis"/>
    <property type="evidence" value="ECO:0007669"/>
    <property type="project" value="UniProtKB-KW"/>
</dbReference>
<dbReference type="GO" id="GO:0004252">
    <property type="term" value="F:serine-type endopeptidase activity"/>
    <property type="evidence" value="ECO:0007669"/>
    <property type="project" value="InterPro"/>
</dbReference>
<evidence type="ECO:0000313" key="19">
    <source>
        <dbReference type="EMBL" id="PKU26580.1"/>
    </source>
</evidence>
<dbReference type="SUPFAM" id="SSF50494">
    <property type="entry name" value="Trypsin-like serine proteases"/>
    <property type="match status" value="1"/>
</dbReference>
<proteinExistence type="inferred from homology"/>
<dbReference type="CDD" id="cd10839">
    <property type="entry name" value="cpPDZ1_DegP-like"/>
    <property type="match status" value="1"/>
</dbReference>
<evidence type="ECO:0000256" key="16">
    <source>
        <dbReference type="SAM" id="MobiDB-lite"/>
    </source>
</evidence>
<dbReference type="Pfam" id="PF13180">
    <property type="entry name" value="PDZ_2"/>
    <property type="match status" value="1"/>
</dbReference>
<dbReference type="InterPro" id="IPR036034">
    <property type="entry name" value="PDZ_sf"/>
</dbReference>
<keyword evidence="20" id="KW-1185">Reference proteome</keyword>
<feature type="active site" description="Charge relay system" evidence="14">
    <location>
        <position position="153"/>
    </location>
</feature>
<organism evidence="19 20">
    <name type="scientific">Telmatospirillum siberiense</name>
    <dbReference type="NCBI Taxonomy" id="382514"/>
    <lineage>
        <taxon>Bacteria</taxon>
        <taxon>Pseudomonadati</taxon>
        <taxon>Pseudomonadota</taxon>
        <taxon>Alphaproteobacteria</taxon>
        <taxon>Rhodospirillales</taxon>
        <taxon>Rhodospirillaceae</taxon>
        <taxon>Telmatospirillum</taxon>
    </lineage>
</organism>
<gene>
    <name evidence="19" type="ORF">CWS72_01720</name>
</gene>
<evidence type="ECO:0000256" key="8">
    <source>
        <dbReference type="ARBA" id="ARBA00022737"/>
    </source>
</evidence>
<feature type="active site" description="Charge relay system" evidence="14">
    <location>
        <position position="227"/>
    </location>
</feature>
<evidence type="ECO:0000256" key="5">
    <source>
        <dbReference type="ARBA" id="ARBA00013958"/>
    </source>
</evidence>
<dbReference type="NCBIfam" id="TIGR02037">
    <property type="entry name" value="degP_htrA_DO"/>
    <property type="match status" value="1"/>
</dbReference>
<feature type="active site" description="Charge relay system" evidence="14">
    <location>
        <position position="123"/>
    </location>
</feature>
<keyword evidence="6 19" id="KW-0645">Protease</keyword>
<dbReference type="InterPro" id="IPR001940">
    <property type="entry name" value="Peptidase_S1C"/>
</dbReference>
<keyword evidence="8" id="KW-0677">Repeat</keyword>
<feature type="binding site" evidence="15">
    <location>
        <position position="153"/>
    </location>
    <ligand>
        <name>substrate</name>
    </ligand>
</feature>
<evidence type="ECO:0000313" key="20">
    <source>
        <dbReference type="Proteomes" id="UP000233293"/>
    </source>
</evidence>
<comment type="caution">
    <text evidence="19">The sequence shown here is derived from an EMBL/GenBank/DDBJ whole genome shotgun (WGS) entry which is preliminary data.</text>
</comment>
<evidence type="ECO:0000256" key="12">
    <source>
        <dbReference type="ARBA" id="ARBA00023016"/>
    </source>
</evidence>
<evidence type="ECO:0000256" key="7">
    <source>
        <dbReference type="ARBA" id="ARBA00022729"/>
    </source>
</evidence>
<keyword evidence="10" id="KW-0378">Hydrolase</keyword>
<evidence type="ECO:0000256" key="3">
    <source>
        <dbReference type="ARBA" id="ARBA00010541"/>
    </source>
</evidence>
<dbReference type="PANTHER" id="PTHR22939:SF130">
    <property type="entry name" value="PERIPLASMIC SERINE ENDOPROTEASE DEGP-LIKE-RELATED"/>
    <property type="match status" value="1"/>
</dbReference>
<dbReference type="RefSeq" id="WP_101248811.1">
    <property type="nucleotide sequence ID" value="NZ_PIUM01000001.1"/>
</dbReference>
<evidence type="ECO:0000256" key="1">
    <source>
        <dbReference type="ARBA" id="ARBA00001772"/>
    </source>
</evidence>
<dbReference type="Proteomes" id="UP000233293">
    <property type="component" value="Unassembled WGS sequence"/>
</dbReference>
<evidence type="ECO:0000256" key="13">
    <source>
        <dbReference type="ARBA" id="ARBA00032850"/>
    </source>
</evidence>
<dbReference type="OrthoDB" id="9758917at2"/>
<evidence type="ECO:0000256" key="17">
    <source>
        <dbReference type="SAM" id="SignalP"/>
    </source>
</evidence>
<evidence type="ECO:0000256" key="14">
    <source>
        <dbReference type="PIRSR" id="PIRSR611782-1"/>
    </source>
</evidence>
<reference evidence="20" key="1">
    <citation type="submission" date="2017-12" db="EMBL/GenBank/DDBJ databases">
        <title>Draft genome sequence of Telmatospirillum siberiense 26-4b1T, an acidotolerant peatland alphaproteobacterium potentially involved in sulfur cycling.</title>
        <authorList>
            <person name="Hausmann B."/>
            <person name="Pjevac P."/>
            <person name="Schreck K."/>
            <person name="Herbold C.W."/>
            <person name="Daims H."/>
            <person name="Wagner M."/>
            <person name="Pester M."/>
            <person name="Loy A."/>
        </authorList>
    </citation>
    <scope>NUCLEOTIDE SEQUENCE [LARGE SCALE GENOMIC DNA]</scope>
    <source>
        <strain evidence="20">26-4b1</strain>
    </source>
</reference>
<keyword evidence="12" id="KW-0346">Stress response</keyword>
<accession>A0A2N3Q1N9</accession>
<feature type="domain" description="PDZ" evidence="18">
    <location>
        <begin position="395"/>
        <end position="447"/>
    </location>
</feature>
<feature type="signal peptide" evidence="17">
    <location>
        <begin position="1"/>
        <end position="33"/>
    </location>
</feature>
<comment type="catalytic activity">
    <reaction evidence="1">
        <text>Acts on substrates that are at least partially unfolded. The cleavage site P1 residue is normally between a pair of hydrophobic residues, such as Val-|-Val.</text>
        <dbReference type="EC" id="3.4.21.107"/>
    </reaction>
</comment>
<evidence type="ECO:0000256" key="11">
    <source>
        <dbReference type="ARBA" id="ARBA00022825"/>
    </source>
</evidence>
<comment type="subcellular location">
    <subcellularLocation>
        <location evidence="2">Periplasm</location>
    </subcellularLocation>
</comment>
<protein>
    <recommendedName>
        <fullName evidence="5">Probable periplasmic serine endoprotease DegP-like</fullName>
        <ecNumber evidence="4">3.4.21.107</ecNumber>
    </recommendedName>
    <alternativeName>
        <fullName evidence="13">Protease Do</fullName>
    </alternativeName>
</protein>
<comment type="similarity">
    <text evidence="3">Belongs to the peptidase S1C family.</text>
</comment>
<dbReference type="EC" id="3.4.21.107" evidence="4"/>
<feature type="binding site" evidence="15">
    <location>
        <position position="123"/>
    </location>
    <ligand>
        <name>substrate</name>
    </ligand>
</feature>
<dbReference type="AlphaFoldDB" id="A0A2N3Q1N9"/>
<name>A0A2N3Q1N9_9PROT</name>
<dbReference type="InterPro" id="IPR011782">
    <property type="entry name" value="Pept_S1C_Do"/>
</dbReference>
<dbReference type="PROSITE" id="PS50106">
    <property type="entry name" value="PDZ"/>
    <property type="match status" value="2"/>
</dbReference>
<evidence type="ECO:0000256" key="2">
    <source>
        <dbReference type="ARBA" id="ARBA00004418"/>
    </source>
</evidence>
<dbReference type="GO" id="GO:0042597">
    <property type="term" value="C:periplasmic space"/>
    <property type="evidence" value="ECO:0007669"/>
    <property type="project" value="UniProtKB-SubCell"/>
</dbReference>
<dbReference type="Gene3D" id="2.30.42.10">
    <property type="match status" value="2"/>
</dbReference>
<dbReference type="InterPro" id="IPR001478">
    <property type="entry name" value="PDZ"/>
</dbReference>
<dbReference type="Gene3D" id="2.40.10.120">
    <property type="match status" value="1"/>
</dbReference>
<keyword evidence="7 17" id="KW-0732">Signal</keyword>
<feature type="chain" id="PRO_5038369557" description="Probable periplasmic serine endoprotease DegP-like" evidence="17">
    <location>
        <begin position="34"/>
        <end position="486"/>
    </location>
</feature>
<evidence type="ECO:0000259" key="18">
    <source>
        <dbReference type="PROSITE" id="PS50106"/>
    </source>
</evidence>
<sequence>MPHSLLPKKSAFAAALLAGSILAGGLVPSLAQAQSPEPQQAAPVVNQAGFSDLVKKVRPAVVNIATLEMPHQTDMRDMPQLPPGSPFADMFKQFYQHRNARPEHALGSGFLVDPAGYIVTNNHVVDGAHKITVTLDDGTNYPAKVVGRDAKTDLALLKVDAKKPLPFVAFGDSDQEQVGDWVIAVGNPFGLGGSVTAGIVSAHGRNINEGPYDDFLQIDAPINPGNSGGPLFNQSGQVIGIDTAIYSPNGGSVGIGFAIPSRIASKVVTALREHGQVERGWLGVQMQSLTPALAKAVGRTPDDGVIVSDVLADSPALHAGLKQGDVITGYDGKPIKTPRDLALAVADTASGKSVPMSVWRDGREQTVDVRVGTQAKEQTASNDAEDGSGPLGMALEPLSKEARSELGLGSSVKGVVVAQVEPGSRADDSGIQPGDVIVRIGDVSVTSPNQAAGKIHEAEAAKKEAVPLLVTRNGTTYYIALQLTQG</sequence>
<feature type="binding site" evidence="15">
    <location>
        <begin position="225"/>
        <end position="227"/>
    </location>
    <ligand>
        <name>substrate</name>
    </ligand>
</feature>
<dbReference type="Pfam" id="PF17820">
    <property type="entry name" value="PDZ_6"/>
    <property type="match status" value="1"/>
</dbReference>
<keyword evidence="11" id="KW-0720">Serine protease</keyword>